<feature type="region of interest" description="Disordered" evidence="1">
    <location>
        <begin position="207"/>
        <end position="255"/>
    </location>
</feature>
<evidence type="ECO:0000313" key="2">
    <source>
        <dbReference type="EMBL" id="CDJ52462.1"/>
    </source>
</evidence>
<reference evidence="2" key="1">
    <citation type="submission" date="2013-10" db="EMBL/GenBank/DDBJ databases">
        <title>Genomic analysis of the causative agents of coccidiosis in chickens.</title>
        <authorList>
            <person name="Reid A.J."/>
            <person name="Blake D."/>
            <person name="Billington K."/>
            <person name="Browne H."/>
            <person name="Dunn M."/>
            <person name="Hung S."/>
            <person name="Kawahara F."/>
            <person name="Miranda-Saavedra D."/>
            <person name="Mourier T."/>
            <person name="Nagra H."/>
            <person name="Otto T.D."/>
            <person name="Rawlings N."/>
            <person name="Sanchez A."/>
            <person name="Sanders M."/>
            <person name="Subramaniam C."/>
            <person name="Tay Y."/>
            <person name="Dear P."/>
            <person name="Doerig C."/>
            <person name="Gruber A."/>
            <person name="Parkinson J."/>
            <person name="Shirley M."/>
            <person name="Wan K.L."/>
            <person name="Berriman M."/>
            <person name="Tomley F."/>
            <person name="Pain A."/>
        </authorList>
    </citation>
    <scope>NUCLEOTIDE SEQUENCE [LARGE SCALE GENOMIC DNA]</scope>
    <source>
        <strain evidence="2">Houghton</strain>
    </source>
</reference>
<feature type="compositionally biased region" description="Low complexity" evidence="1">
    <location>
        <begin position="207"/>
        <end position="221"/>
    </location>
</feature>
<keyword evidence="2" id="KW-0067">ATP-binding</keyword>
<keyword evidence="2" id="KW-0547">Nucleotide-binding</keyword>
<dbReference type="AlphaFoldDB" id="U6LQ58"/>
<dbReference type="OrthoDB" id="2110130at2759"/>
<organism evidence="2 3">
    <name type="scientific">Eimeria brunetti</name>
    <dbReference type="NCBI Taxonomy" id="51314"/>
    <lineage>
        <taxon>Eukaryota</taxon>
        <taxon>Sar</taxon>
        <taxon>Alveolata</taxon>
        <taxon>Apicomplexa</taxon>
        <taxon>Conoidasida</taxon>
        <taxon>Coccidia</taxon>
        <taxon>Eucoccidiorida</taxon>
        <taxon>Eimeriorina</taxon>
        <taxon>Eimeriidae</taxon>
        <taxon>Eimeria</taxon>
    </lineage>
</organism>
<dbReference type="EMBL" id="HG713137">
    <property type="protein sequence ID" value="CDJ52462.1"/>
    <property type="molecule type" value="Genomic_DNA"/>
</dbReference>
<accession>U6LQ58</accession>
<proteinExistence type="predicted"/>
<feature type="compositionally biased region" description="Low complexity" evidence="1">
    <location>
        <begin position="111"/>
        <end position="127"/>
    </location>
</feature>
<protein>
    <submittedName>
        <fullName evidence="2">ATP-binding cassette sub-family F member 1, putative</fullName>
    </submittedName>
</protein>
<feature type="compositionally biased region" description="Basic and acidic residues" evidence="1">
    <location>
        <begin position="223"/>
        <end position="239"/>
    </location>
</feature>
<dbReference type="VEuPathDB" id="ToxoDB:EBH_0049950"/>
<sequence>MRGASEDAIRSALHEITEGKLDQTTEEYLVGMLKEETPNNAEEAHELIGAFIIDAGLAADDAESVVGGRICAAVIHTLQPLKQQQLQQLQQVQQQQLQLLQDEQQQQRCLQHLGDDQQQQQEQQQQQMSSSSTPSKLLGKFQAEPTAAAAETEAEPPKAAETRAPVRLQDLLRKRTEGDFSDPYLGIQQNAAMVNYNAPVIDGDSAAAEAAKQQQLQQQRRQQQREKQLRLLQEWEKNKPPIPPPQKRHGDKQLKRSGINPEAEGIIVDSFSISVAGRQLLVDTSLKLMKGRRYGLIGR</sequence>
<feature type="region of interest" description="Disordered" evidence="1">
    <location>
        <begin position="111"/>
        <end position="166"/>
    </location>
</feature>
<name>U6LQ58_9EIME</name>
<reference evidence="2" key="2">
    <citation type="submission" date="2013-10" db="EMBL/GenBank/DDBJ databases">
        <authorList>
            <person name="Aslett M."/>
        </authorList>
    </citation>
    <scope>NUCLEOTIDE SEQUENCE [LARGE SCALE GENOMIC DNA]</scope>
    <source>
        <strain evidence="2">Houghton</strain>
    </source>
</reference>
<dbReference type="Proteomes" id="UP000030750">
    <property type="component" value="Unassembled WGS sequence"/>
</dbReference>
<evidence type="ECO:0000256" key="1">
    <source>
        <dbReference type="SAM" id="MobiDB-lite"/>
    </source>
</evidence>
<dbReference type="GO" id="GO:0005524">
    <property type="term" value="F:ATP binding"/>
    <property type="evidence" value="ECO:0007669"/>
    <property type="project" value="UniProtKB-KW"/>
</dbReference>
<feature type="compositionally biased region" description="Low complexity" evidence="1">
    <location>
        <begin position="143"/>
        <end position="154"/>
    </location>
</feature>
<keyword evidence="3" id="KW-1185">Reference proteome</keyword>
<evidence type="ECO:0000313" key="3">
    <source>
        <dbReference type="Proteomes" id="UP000030750"/>
    </source>
</evidence>
<gene>
    <name evidence="2" type="ORF">EBH_0049950</name>
</gene>